<reference evidence="3" key="1">
    <citation type="journal article" date="2019" name="Int. J. Syst. Evol. Microbiol.">
        <title>The Global Catalogue of Microorganisms (GCM) 10K type strain sequencing project: providing services to taxonomists for standard genome sequencing and annotation.</title>
        <authorList>
            <consortium name="The Broad Institute Genomics Platform"/>
            <consortium name="The Broad Institute Genome Sequencing Center for Infectious Disease"/>
            <person name="Wu L."/>
            <person name="Ma J."/>
        </authorList>
    </citation>
    <scope>NUCLEOTIDE SEQUENCE [LARGE SCALE GENOMIC DNA]</scope>
    <source>
        <strain evidence="3">CCUG 61889</strain>
    </source>
</reference>
<dbReference type="RefSeq" id="WP_377918526.1">
    <property type="nucleotide sequence ID" value="NZ_JBHRZT010000072.1"/>
</dbReference>
<name>A0ABV8B766_9BACI</name>
<dbReference type="Pfam" id="PF22790">
    <property type="entry name" value="YkoP"/>
    <property type="match status" value="1"/>
</dbReference>
<keyword evidence="3" id="KW-1185">Reference proteome</keyword>
<evidence type="ECO:0000313" key="3">
    <source>
        <dbReference type="Proteomes" id="UP001595752"/>
    </source>
</evidence>
<proteinExistence type="predicted"/>
<dbReference type="InterPro" id="IPR054467">
    <property type="entry name" value="YkoP-like_dom"/>
</dbReference>
<dbReference type="Proteomes" id="UP001595752">
    <property type="component" value="Unassembled WGS sequence"/>
</dbReference>
<accession>A0ABV8B766</accession>
<organism evidence="2 3">
    <name type="scientific">Bacillus songklensis</name>
    <dbReference type="NCBI Taxonomy" id="1069116"/>
    <lineage>
        <taxon>Bacteria</taxon>
        <taxon>Bacillati</taxon>
        <taxon>Bacillota</taxon>
        <taxon>Bacilli</taxon>
        <taxon>Bacillales</taxon>
        <taxon>Bacillaceae</taxon>
        <taxon>Bacillus</taxon>
    </lineage>
</organism>
<feature type="domain" description="YkoP-like" evidence="1">
    <location>
        <begin position="3"/>
        <end position="184"/>
    </location>
</feature>
<evidence type="ECO:0000313" key="2">
    <source>
        <dbReference type="EMBL" id="MFC3886158.1"/>
    </source>
</evidence>
<comment type="caution">
    <text evidence="2">The sequence shown here is derived from an EMBL/GenBank/DDBJ whole genome shotgun (WGS) entry which is preliminary data.</text>
</comment>
<gene>
    <name evidence="2" type="ORF">ACFOU2_22795</name>
</gene>
<evidence type="ECO:0000259" key="1">
    <source>
        <dbReference type="Pfam" id="PF22790"/>
    </source>
</evidence>
<protein>
    <recommendedName>
        <fullName evidence="1">YkoP-like domain-containing protein</fullName>
    </recommendedName>
</protein>
<dbReference type="EMBL" id="JBHRZT010000072">
    <property type="protein sequence ID" value="MFC3886158.1"/>
    <property type="molecule type" value="Genomic_DNA"/>
</dbReference>
<sequence>MRSYLLVAWNLFDPIYYSLTRLTYIYNEIPEENILRVRLTRYKGKDAILSDGTQINKNDILVKIHLHNVHLLNKMQHIKSDIKRGRFIYQSIRKSLPSLVSYIQKHDKSDEIKGIIGITMLDRGADRLGFEIVPISNPLYKWYKWTSLLPINMLSTTSPSLKNVLKQSGPSYLFMSKAKLSSMYKV</sequence>